<comment type="caution">
    <text evidence="2">The sequence shown here is derived from an EMBL/GenBank/DDBJ whole genome shotgun (WGS) entry which is preliminary data.</text>
</comment>
<dbReference type="AlphaFoldDB" id="S9NWI1"/>
<dbReference type="EMBL" id="ANAH02000073">
    <property type="protein sequence ID" value="EPX55261.1"/>
    <property type="molecule type" value="Genomic_DNA"/>
</dbReference>
<proteinExistence type="predicted"/>
<organism evidence="2 3">
    <name type="scientific">Cystobacter fuscus (strain ATCC 25194 / DSM 2262 / NBRC 100088 / M29)</name>
    <dbReference type="NCBI Taxonomy" id="1242864"/>
    <lineage>
        <taxon>Bacteria</taxon>
        <taxon>Pseudomonadati</taxon>
        <taxon>Myxococcota</taxon>
        <taxon>Myxococcia</taxon>
        <taxon>Myxococcales</taxon>
        <taxon>Cystobacterineae</taxon>
        <taxon>Archangiaceae</taxon>
        <taxon>Cystobacter</taxon>
    </lineage>
</organism>
<keyword evidence="3" id="KW-1185">Reference proteome</keyword>
<evidence type="ECO:0000313" key="2">
    <source>
        <dbReference type="EMBL" id="EPX55261.1"/>
    </source>
</evidence>
<accession>S9NWI1</accession>
<gene>
    <name evidence="2" type="ORF">D187_009468</name>
</gene>
<name>S9NWI1_CYSF2</name>
<evidence type="ECO:0000256" key="1">
    <source>
        <dbReference type="SAM" id="MobiDB-lite"/>
    </source>
</evidence>
<reference evidence="2" key="1">
    <citation type="submission" date="2013-05" db="EMBL/GenBank/DDBJ databases">
        <title>Genome assembly of Cystobacter fuscus DSM 2262.</title>
        <authorList>
            <person name="Sharma G."/>
            <person name="Khatri I."/>
            <person name="Kaur C."/>
            <person name="Mayilraj S."/>
            <person name="Subramanian S."/>
        </authorList>
    </citation>
    <scope>NUCLEOTIDE SEQUENCE [LARGE SCALE GENOMIC DNA]</scope>
    <source>
        <strain evidence="2">DSM 2262</strain>
    </source>
</reference>
<sequence length="40" mass="4129">MGTADSPRWGSGGKRVLGHGWGSLIMGTPGRCEGSRSTPQ</sequence>
<feature type="compositionally biased region" description="Gly residues" evidence="1">
    <location>
        <begin position="10"/>
        <end position="21"/>
    </location>
</feature>
<protein>
    <submittedName>
        <fullName evidence="2">Uncharacterized protein</fullName>
    </submittedName>
</protein>
<feature type="region of interest" description="Disordered" evidence="1">
    <location>
        <begin position="1"/>
        <end position="40"/>
    </location>
</feature>
<evidence type="ECO:0000313" key="3">
    <source>
        <dbReference type="Proteomes" id="UP000011682"/>
    </source>
</evidence>
<dbReference type="Proteomes" id="UP000011682">
    <property type="component" value="Unassembled WGS sequence"/>
</dbReference>